<dbReference type="InParanoid" id="A0A5C7EMM1"/>
<dbReference type="PANTHER" id="PTHR42938">
    <property type="entry name" value="FORMATE DEHYDROGENASE 1"/>
    <property type="match status" value="1"/>
</dbReference>
<evidence type="ECO:0000313" key="13">
    <source>
        <dbReference type="EMBL" id="TXF12441.1"/>
    </source>
</evidence>
<dbReference type="GO" id="GO:0004617">
    <property type="term" value="F:phosphoglycerate dehydrogenase activity"/>
    <property type="evidence" value="ECO:0007669"/>
    <property type="project" value="UniProtKB-EC"/>
</dbReference>
<dbReference type="PANTHER" id="PTHR42938:SF47">
    <property type="entry name" value="HYDROXYPYRUVATE REDUCTASE"/>
    <property type="match status" value="1"/>
</dbReference>
<evidence type="ECO:0000256" key="6">
    <source>
        <dbReference type="ARBA" id="ARBA00023002"/>
    </source>
</evidence>
<dbReference type="CDD" id="cd04901">
    <property type="entry name" value="ACT_3PGDH"/>
    <property type="match status" value="1"/>
</dbReference>
<dbReference type="OrthoDB" id="5288385at2"/>
<dbReference type="Pfam" id="PF00389">
    <property type="entry name" value="2-Hacid_dh"/>
    <property type="match status" value="1"/>
</dbReference>
<dbReference type="PROSITE" id="PS51671">
    <property type="entry name" value="ACT"/>
    <property type="match status" value="1"/>
</dbReference>
<comment type="catalytic activity">
    <reaction evidence="10">
        <text>(2R)-3-phosphoglycerate + NAD(+) = 3-phosphooxypyruvate + NADH + H(+)</text>
        <dbReference type="Rhea" id="RHEA:12641"/>
        <dbReference type="ChEBI" id="CHEBI:15378"/>
        <dbReference type="ChEBI" id="CHEBI:18110"/>
        <dbReference type="ChEBI" id="CHEBI:57540"/>
        <dbReference type="ChEBI" id="CHEBI:57945"/>
        <dbReference type="ChEBI" id="CHEBI:58272"/>
        <dbReference type="EC" id="1.1.1.95"/>
    </reaction>
</comment>
<evidence type="ECO:0000256" key="2">
    <source>
        <dbReference type="ARBA" id="ARBA00005216"/>
    </source>
</evidence>
<evidence type="ECO:0000256" key="8">
    <source>
        <dbReference type="ARBA" id="ARBA00030455"/>
    </source>
</evidence>
<dbReference type="AlphaFoldDB" id="A0A5C7EMM1"/>
<dbReference type="InterPro" id="IPR036291">
    <property type="entry name" value="NAD(P)-bd_dom_sf"/>
</dbReference>
<dbReference type="EMBL" id="VPFL01000006">
    <property type="protein sequence ID" value="TXF12441.1"/>
    <property type="molecule type" value="Genomic_DNA"/>
</dbReference>
<name>A0A5C7EMM1_9PROT</name>
<accession>A0A5C7EMM1</accession>
<dbReference type="SUPFAM" id="SSF51735">
    <property type="entry name" value="NAD(P)-binding Rossmann-fold domains"/>
    <property type="match status" value="1"/>
</dbReference>
<dbReference type="InterPro" id="IPR006139">
    <property type="entry name" value="D-isomer_2_OHA_DH_cat_dom"/>
</dbReference>
<evidence type="ECO:0000256" key="3">
    <source>
        <dbReference type="ARBA" id="ARBA00013001"/>
    </source>
</evidence>
<dbReference type="Gene3D" id="3.40.50.720">
    <property type="entry name" value="NAD(P)-binding Rossmann-like Domain"/>
    <property type="match status" value="2"/>
</dbReference>
<evidence type="ECO:0000259" key="12">
    <source>
        <dbReference type="PROSITE" id="PS51671"/>
    </source>
</evidence>
<evidence type="ECO:0000256" key="11">
    <source>
        <dbReference type="RuleBase" id="RU003719"/>
    </source>
</evidence>
<comment type="pathway">
    <text evidence="2">Amino-acid biosynthesis; L-serine biosynthesis; L-serine from 3-phospho-D-glycerate: step 1/3.</text>
</comment>
<dbReference type="EC" id="1.1.1.399" evidence="3"/>
<dbReference type="Pfam" id="PF02826">
    <property type="entry name" value="2-Hacid_dh_C"/>
    <property type="match status" value="1"/>
</dbReference>
<dbReference type="EC" id="1.1.1.95" evidence="4"/>
<dbReference type="InterPro" id="IPR045865">
    <property type="entry name" value="ACT-like_dom_sf"/>
</dbReference>
<dbReference type="UniPathway" id="UPA00135">
    <property type="reaction ID" value="UER00196"/>
</dbReference>
<evidence type="ECO:0000256" key="10">
    <source>
        <dbReference type="ARBA" id="ARBA00048731"/>
    </source>
</evidence>
<dbReference type="Proteomes" id="UP000321201">
    <property type="component" value="Unassembled WGS sequence"/>
</dbReference>
<organism evidence="13 14">
    <name type="scientific">Pelomicrobium methylotrophicum</name>
    <dbReference type="NCBI Taxonomy" id="2602750"/>
    <lineage>
        <taxon>Bacteria</taxon>
        <taxon>Pseudomonadati</taxon>
        <taxon>Pseudomonadota</taxon>
        <taxon>Hydrogenophilia</taxon>
        <taxon>Hydrogenophilia incertae sedis</taxon>
        <taxon>Pelomicrobium</taxon>
    </lineage>
</organism>
<evidence type="ECO:0000256" key="9">
    <source>
        <dbReference type="ARBA" id="ARBA00048126"/>
    </source>
</evidence>
<evidence type="ECO:0000256" key="4">
    <source>
        <dbReference type="ARBA" id="ARBA00013143"/>
    </source>
</evidence>
<comment type="function">
    <text evidence="1">Catalyzes the reversible oxidation of 3-phospho-D-glycerate to 3-phosphonooxypyruvate, the first step of the phosphorylated L-serine biosynthesis pathway. Also catalyzes the reversible oxidation of 2-hydroxyglutarate to 2-oxoglutarate.</text>
</comment>
<reference evidence="13 14" key="1">
    <citation type="submission" date="2019-08" db="EMBL/GenBank/DDBJ databases">
        <title>Pelomicrobium methylotrophicum gen. nov., sp. nov. a moderately thermophilic, facultatively anaerobic, lithoautotrophic and methylotrophic bacterium isolated from a terrestrial mud volcano.</title>
        <authorList>
            <person name="Slobodkina G.B."/>
            <person name="Merkel A.Y."/>
            <person name="Slobodkin A.I."/>
        </authorList>
    </citation>
    <scope>NUCLEOTIDE SEQUENCE [LARGE SCALE GENOMIC DNA]</scope>
    <source>
        <strain evidence="13 14">SM250</strain>
    </source>
</reference>
<dbReference type="GO" id="GO:0051287">
    <property type="term" value="F:NAD binding"/>
    <property type="evidence" value="ECO:0007669"/>
    <property type="project" value="InterPro"/>
</dbReference>
<evidence type="ECO:0000256" key="7">
    <source>
        <dbReference type="ARBA" id="ARBA00023027"/>
    </source>
</evidence>
<comment type="catalytic activity">
    <reaction evidence="9">
        <text>(R)-2-hydroxyglutarate + NAD(+) = 2-oxoglutarate + NADH + H(+)</text>
        <dbReference type="Rhea" id="RHEA:49612"/>
        <dbReference type="ChEBI" id="CHEBI:15378"/>
        <dbReference type="ChEBI" id="CHEBI:15801"/>
        <dbReference type="ChEBI" id="CHEBI:16810"/>
        <dbReference type="ChEBI" id="CHEBI:57540"/>
        <dbReference type="ChEBI" id="CHEBI:57945"/>
        <dbReference type="EC" id="1.1.1.399"/>
    </reaction>
</comment>
<comment type="caution">
    <text evidence="13">The sequence shown here is derived from an EMBL/GenBank/DDBJ whole genome shotgun (WGS) entry which is preliminary data.</text>
</comment>
<keyword evidence="6 11" id="KW-0560">Oxidoreductase</keyword>
<evidence type="ECO:0000313" key="14">
    <source>
        <dbReference type="Proteomes" id="UP000321201"/>
    </source>
</evidence>
<dbReference type="InterPro" id="IPR029752">
    <property type="entry name" value="D-isomer_DH_CS1"/>
</dbReference>
<dbReference type="Gene3D" id="3.30.70.260">
    <property type="match status" value="1"/>
</dbReference>
<dbReference type="SUPFAM" id="SSF55021">
    <property type="entry name" value="ACT-like"/>
    <property type="match status" value="1"/>
</dbReference>
<protein>
    <recommendedName>
        <fullName evidence="5">D-3-phosphoglycerate dehydrogenase</fullName>
        <ecNumber evidence="3">1.1.1.399</ecNumber>
        <ecNumber evidence="4">1.1.1.95</ecNumber>
    </recommendedName>
    <alternativeName>
        <fullName evidence="8">2-oxoglutarate reductase</fullName>
    </alternativeName>
</protein>
<keyword evidence="14" id="KW-1185">Reference proteome</keyword>
<evidence type="ECO:0000256" key="1">
    <source>
        <dbReference type="ARBA" id="ARBA00003800"/>
    </source>
</evidence>
<dbReference type="InterPro" id="IPR006140">
    <property type="entry name" value="D-isomer_DH_NAD-bd"/>
</dbReference>
<gene>
    <name evidence="13" type="ORF">FR698_06195</name>
</gene>
<feature type="domain" description="ACT" evidence="12">
    <location>
        <begin position="322"/>
        <end position="392"/>
    </location>
</feature>
<dbReference type="InterPro" id="IPR002912">
    <property type="entry name" value="ACT_dom"/>
</dbReference>
<dbReference type="CDD" id="cd12174">
    <property type="entry name" value="PGDH_like_3"/>
    <property type="match status" value="1"/>
</dbReference>
<dbReference type="RefSeq" id="WP_147799309.1">
    <property type="nucleotide sequence ID" value="NZ_VPFL01000006.1"/>
</dbReference>
<keyword evidence="7" id="KW-0520">NAD</keyword>
<evidence type="ECO:0000256" key="5">
    <source>
        <dbReference type="ARBA" id="ARBA00021582"/>
    </source>
</evidence>
<proteinExistence type="inferred from homology"/>
<comment type="similarity">
    <text evidence="11">Belongs to the D-isomer specific 2-hydroxyacid dehydrogenase family.</text>
</comment>
<dbReference type="SUPFAM" id="SSF52283">
    <property type="entry name" value="Formate/glycerate dehydrogenase catalytic domain-like"/>
    <property type="match status" value="1"/>
</dbReference>
<sequence length="400" mass="43117">MADRYHILTLNNISAQGLKRFPGARYTVGPHVSEPDAILVRSYNMLKMEIPPSVKAIGRAGAGTNNIPVERMSERGVPVFNTPGANANAVKELVVAGLLMAARNLVPAIRFTEGLTGDETTIHRLVEEGKKQFAGFELPGKTLGVIGLGAIGSLVADAGIKLGMKVIGYDPEITVEAAWSLPSQVRKAHTLEELARAADFVTVHVPLLDMTRNLVDHKLIQKMKPGVILLNFARDSIVDIEAVMAGLAERRIKYFVTDFPHPSLLHHPAVIALPHLGASTQEAEDNCAIMVVDQIMDYLENGNIVNSVNFPTVVMARESPYRIGVANMNVPNMVGQISTAMARAGLNIHNMVNKSRGGTAYTLVDLDSPPPPQVIDEIAAIPGVLAVRYLPAGDSRERAD</sequence>
<dbReference type="PROSITE" id="PS00065">
    <property type="entry name" value="D_2_HYDROXYACID_DH_1"/>
    <property type="match status" value="1"/>
</dbReference>